<sequence>MRLGVMLPLADIGGEPGVVRDFALEAEAMGYTNLGLADHVLGVNAASRPGWGDRNTSADLFHDPFVCFGFLAALCRPTTEFSTQVLILAQRQAVLVAKQAASLDLLCGGRFRLGVGVGWNPVEFTGLNEDFSNRGRRSAEQVEVMQRLWAEPHVSFEGRWHRIEDAGINPLPVHRRIPVWFGGHVEQTLERIARLGDGWIMNAHPPGAEVEGELAKLRRLTEAAGRDPGEIGLEVWVSVGAGGEAEWRQEAAYWKAQGATHLTLTTSFGRRHHTRIAGRSIADHLGAMRRYRAAVADLT</sequence>
<evidence type="ECO:0000313" key="6">
    <source>
        <dbReference type="EMBL" id="CAA9280669.1"/>
    </source>
</evidence>
<dbReference type="GO" id="GO:0046306">
    <property type="term" value="P:alkanesulfonate catabolic process"/>
    <property type="evidence" value="ECO:0007669"/>
    <property type="project" value="TreeGrafter"/>
</dbReference>
<dbReference type="PANTHER" id="PTHR42847:SF4">
    <property type="entry name" value="ALKANESULFONATE MONOOXYGENASE-RELATED"/>
    <property type="match status" value="1"/>
</dbReference>
<dbReference type="InterPro" id="IPR036661">
    <property type="entry name" value="Luciferase-like_sf"/>
</dbReference>
<dbReference type="Gene3D" id="3.20.20.30">
    <property type="entry name" value="Luciferase-like domain"/>
    <property type="match status" value="1"/>
</dbReference>
<reference evidence="6" key="1">
    <citation type="submission" date="2020-02" db="EMBL/GenBank/DDBJ databases">
        <authorList>
            <person name="Meier V. D."/>
        </authorList>
    </citation>
    <scope>NUCLEOTIDE SEQUENCE</scope>
    <source>
        <strain evidence="6">AVDCRST_MAG27</strain>
    </source>
</reference>
<evidence type="ECO:0000256" key="2">
    <source>
        <dbReference type="ARBA" id="ARBA00022643"/>
    </source>
</evidence>
<gene>
    <name evidence="6" type="ORF">AVDCRST_MAG27-3769</name>
</gene>
<accession>A0A6J4JKA4</accession>
<dbReference type="InterPro" id="IPR050172">
    <property type="entry name" value="SsuD_RutA_monooxygenase"/>
</dbReference>
<keyword evidence="4" id="KW-0503">Monooxygenase</keyword>
<dbReference type="PANTHER" id="PTHR42847">
    <property type="entry name" value="ALKANESULFONATE MONOOXYGENASE"/>
    <property type="match status" value="1"/>
</dbReference>
<evidence type="ECO:0000256" key="1">
    <source>
        <dbReference type="ARBA" id="ARBA00022630"/>
    </source>
</evidence>
<dbReference type="NCBIfam" id="TIGR03619">
    <property type="entry name" value="F420_Rv2161c"/>
    <property type="match status" value="1"/>
</dbReference>
<keyword evidence="1" id="KW-0285">Flavoprotein</keyword>
<feature type="domain" description="Luciferase-like" evidence="5">
    <location>
        <begin position="16"/>
        <end position="285"/>
    </location>
</feature>
<keyword evidence="3" id="KW-0560">Oxidoreductase</keyword>
<keyword evidence="2" id="KW-0288">FMN</keyword>
<evidence type="ECO:0000256" key="3">
    <source>
        <dbReference type="ARBA" id="ARBA00023002"/>
    </source>
</evidence>
<dbReference type="InterPro" id="IPR011251">
    <property type="entry name" value="Luciferase-like_dom"/>
</dbReference>
<organism evidence="6">
    <name type="scientific">uncultured Craurococcus sp</name>
    <dbReference type="NCBI Taxonomy" id="1135998"/>
    <lineage>
        <taxon>Bacteria</taxon>
        <taxon>Pseudomonadati</taxon>
        <taxon>Pseudomonadota</taxon>
        <taxon>Alphaproteobacteria</taxon>
        <taxon>Acetobacterales</taxon>
        <taxon>Acetobacteraceae</taxon>
        <taxon>Craurococcus</taxon>
        <taxon>environmental samples</taxon>
    </lineage>
</organism>
<evidence type="ECO:0000256" key="4">
    <source>
        <dbReference type="ARBA" id="ARBA00023033"/>
    </source>
</evidence>
<dbReference type="Pfam" id="PF00296">
    <property type="entry name" value="Bac_luciferase"/>
    <property type="match status" value="1"/>
</dbReference>
<dbReference type="GO" id="GO:0008726">
    <property type="term" value="F:alkanesulfonate monooxygenase activity"/>
    <property type="evidence" value="ECO:0007669"/>
    <property type="project" value="TreeGrafter"/>
</dbReference>
<dbReference type="EMBL" id="CADCTD010000166">
    <property type="protein sequence ID" value="CAA9280669.1"/>
    <property type="molecule type" value="Genomic_DNA"/>
</dbReference>
<dbReference type="SUPFAM" id="SSF51679">
    <property type="entry name" value="Bacterial luciferase-like"/>
    <property type="match status" value="1"/>
</dbReference>
<protein>
    <submittedName>
        <fullName evidence="6">Luciferase family protein</fullName>
    </submittedName>
</protein>
<dbReference type="AlphaFoldDB" id="A0A6J4JKA4"/>
<evidence type="ECO:0000259" key="5">
    <source>
        <dbReference type="Pfam" id="PF00296"/>
    </source>
</evidence>
<name>A0A6J4JKA4_9PROT</name>
<proteinExistence type="predicted"/>
<dbReference type="InterPro" id="IPR019921">
    <property type="entry name" value="Lucif-like_OxRdtase_Rv2161c"/>
</dbReference>